<dbReference type="InterPro" id="IPR000718">
    <property type="entry name" value="Peptidase_M13"/>
</dbReference>
<gene>
    <name evidence="10" type="ORF">Mia14_0339</name>
</gene>
<keyword evidence="11" id="KW-1185">Reference proteome</keyword>
<dbReference type="Pfam" id="PF01431">
    <property type="entry name" value="Peptidase_M13"/>
    <property type="match status" value="1"/>
</dbReference>
<dbReference type="GO" id="GO:0004222">
    <property type="term" value="F:metalloendopeptidase activity"/>
    <property type="evidence" value="ECO:0007669"/>
    <property type="project" value="InterPro"/>
</dbReference>
<dbReference type="InterPro" id="IPR024079">
    <property type="entry name" value="MetalloPept_cat_dom_sf"/>
</dbReference>
<name>A0A218NMH4_9ARCH</name>
<dbReference type="RefSeq" id="WP_088819827.1">
    <property type="nucleotide sequence ID" value="NZ_CP019964.1"/>
</dbReference>
<feature type="domain" description="Peptidase M13 C-terminal" evidence="8">
    <location>
        <begin position="446"/>
        <end position="634"/>
    </location>
</feature>
<protein>
    <submittedName>
        <fullName evidence="10">Neprilysin</fullName>
    </submittedName>
</protein>
<evidence type="ECO:0000259" key="9">
    <source>
        <dbReference type="Pfam" id="PF05649"/>
    </source>
</evidence>
<evidence type="ECO:0000256" key="1">
    <source>
        <dbReference type="ARBA" id="ARBA00001947"/>
    </source>
</evidence>
<dbReference type="CDD" id="cd08662">
    <property type="entry name" value="M13"/>
    <property type="match status" value="1"/>
</dbReference>
<dbReference type="PROSITE" id="PS51885">
    <property type="entry name" value="NEPRILYSIN"/>
    <property type="match status" value="1"/>
</dbReference>
<dbReference type="PANTHER" id="PTHR11733">
    <property type="entry name" value="ZINC METALLOPROTEASE FAMILY M13 NEPRILYSIN-RELATED"/>
    <property type="match status" value="1"/>
</dbReference>
<keyword evidence="5" id="KW-0378">Hydrolase</keyword>
<dbReference type="Gene3D" id="3.40.390.10">
    <property type="entry name" value="Collagenase (Catalytic Domain)"/>
    <property type="match status" value="1"/>
</dbReference>
<dbReference type="InterPro" id="IPR042089">
    <property type="entry name" value="Peptidase_M13_dom_2"/>
</dbReference>
<dbReference type="SUPFAM" id="SSF55486">
    <property type="entry name" value="Metalloproteases ('zincins'), catalytic domain"/>
    <property type="match status" value="1"/>
</dbReference>
<sequence length="650" mass="74897">MPKNIGFSIKDMDLSVDPFEDFYKYSAGSWIKSHPLPKDKIRIDSFYELHDRNQLILKEITESCAYGKARYKNAKIIRDFYLSYIDDKTVEGLKFKPISSIMDKIASMSSKSQLPEIVASIIPFGAMPFFDINSSPDDRNSSVYALYLWQGGITLPERDYYLSKNFSAILEKYKEHIEEMFRIYGKAYKSPELSAKAVLKLETSLAKASRSSADTRDAIKNYNKASVKEVSSKYANFNIIKMFKSLGVNKIPYFVLGQPEFFTAFDKMVKESSLDDIKAYLQWNVLHASAPLLHKKVKDESFRFFNKELLGQKKRSPKWKRALSLIESLIGEALGEVYVKDNFTDRSRKEAERLFKDIKQSFRARIQKVDWMSNQTKSKAIDKLDSINAKIGYPIKFRDYSKLKTSPKDLFGNKMNAYMLEFNRDMSRIGKEVDKNEWLMNAYEVNAYYDQSKNEIVLPAGIFQPPFFDYKKDFAINYGAIGGVIGHELTHGFDDQGSKYDKFGNINEWWTKADRKNFGERAGKIVELYDSLEIMPNVKLDGRLTLGENIADLGGISIAYDALKSRMKEAMPYKAGGFNREQLFFISWSQLWKGNTSEGALKMLSKVDPHSPDKFRGTVPPVTHPEFPGTFKQKSKLKKPKYKFKYVNLW</sequence>
<evidence type="ECO:0000256" key="4">
    <source>
        <dbReference type="ARBA" id="ARBA00022723"/>
    </source>
</evidence>
<dbReference type="GO" id="GO:0016485">
    <property type="term" value="P:protein processing"/>
    <property type="evidence" value="ECO:0007669"/>
    <property type="project" value="TreeGrafter"/>
</dbReference>
<dbReference type="AlphaFoldDB" id="A0A218NMH4"/>
<dbReference type="InterPro" id="IPR018497">
    <property type="entry name" value="Peptidase_M13_C"/>
</dbReference>
<dbReference type="Gene3D" id="1.10.1380.10">
    <property type="entry name" value="Neutral endopeptidase , domain2"/>
    <property type="match status" value="1"/>
</dbReference>
<dbReference type="KEGG" id="marh:Mia14_0339"/>
<keyword evidence="3" id="KW-0645">Protease</keyword>
<dbReference type="Proteomes" id="UP000197679">
    <property type="component" value="Chromosome"/>
</dbReference>
<dbReference type="Pfam" id="PF05649">
    <property type="entry name" value="Peptidase_M13_N"/>
    <property type="match status" value="1"/>
</dbReference>
<evidence type="ECO:0000256" key="3">
    <source>
        <dbReference type="ARBA" id="ARBA00022670"/>
    </source>
</evidence>
<evidence type="ECO:0000256" key="2">
    <source>
        <dbReference type="ARBA" id="ARBA00007357"/>
    </source>
</evidence>
<dbReference type="EMBL" id="CP019964">
    <property type="protein sequence ID" value="ASI13663.1"/>
    <property type="molecule type" value="Genomic_DNA"/>
</dbReference>
<organism evidence="10 11">
    <name type="scientific">Candidatus Mancarchaeum acidiphilum</name>
    <dbReference type="NCBI Taxonomy" id="1920749"/>
    <lineage>
        <taxon>Archaea</taxon>
        <taxon>Candidatus Micrarchaeota</taxon>
        <taxon>Candidatus Mancarchaeum</taxon>
    </lineage>
</organism>
<dbReference type="InterPro" id="IPR008753">
    <property type="entry name" value="Peptidase_M13_N"/>
</dbReference>
<keyword evidence="4" id="KW-0479">Metal-binding</keyword>
<feature type="domain" description="Peptidase M13 N-terminal" evidence="9">
    <location>
        <begin position="18"/>
        <end position="394"/>
    </location>
</feature>
<dbReference type="GO" id="GO:0046872">
    <property type="term" value="F:metal ion binding"/>
    <property type="evidence" value="ECO:0007669"/>
    <property type="project" value="UniProtKB-KW"/>
</dbReference>
<dbReference type="GeneID" id="33313896"/>
<keyword evidence="6" id="KW-0862">Zinc</keyword>
<comment type="cofactor">
    <cofactor evidence="1">
        <name>Zn(2+)</name>
        <dbReference type="ChEBI" id="CHEBI:29105"/>
    </cofactor>
</comment>
<accession>A0A218NMH4</accession>
<keyword evidence="7" id="KW-0482">Metalloprotease</keyword>
<evidence type="ECO:0000256" key="5">
    <source>
        <dbReference type="ARBA" id="ARBA00022801"/>
    </source>
</evidence>
<dbReference type="PANTHER" id="PTHR11733:SF167">
    <property type="entry name" value="FI17812P1-RELATED"/>
    <property type="match status" value="1"/>
</dbReference>
<comment type="similarity">
    <text evidence="2">Belongs to the peptidase M13 family.</text>
</comment>
<evidence type="ECO:0000256" key="7">
    <source>
        <dbReference type="ARBA" id="ARBA00023049"/>
    </source>
</evidence>
<proteinExistence type="inferred from homology"/>
<dbReference type="GO" id="GO:0005886">
    <property type="term" value="C:plasma membrane"/>
    <property type="evidence" value="ECO:0007669"/>
    <property type="project" value="TreeGrafter"/>
</dbReference>
<dbReference type="OrthoDB" id="115724at2157"/>
<evidence type="ECO:0000313" key="11">
    <source>
        <dbReference type="Proteomes" id="UP000197679"/>
    </source>
</evidence>
<reference evidence="10 11" key="1">
    <citation type="journal article" date="2017" name="Nat. Commun.">
        <title>'ARMAN' archaea depend on association with euryarchaeal host in culture and in situ.</title>
        <authorList>
            <person name="Golyshina O."/>
            <person name="Toshchakov S."/>
            <person name="Makarova K."/>
            <person name="Gavrilov S."/>
            <person name="Korzhenkov A."/>
            <person name="La Cono V."/>
            <person name="Arcadi E."/>
            <person name="Nechitaylo T."/>
            <person name="Ferrer M."/>
            <person name="Kublanov I."/>
            <person name="Wolf Y."/>
            <person name="Yakimov M."/>
            <person name="Golyshin P."/>
            <person name="Slesarev A."/>
            <person name="Kozyavkin S."/>
        </authorList>
    </citation>
    <scope>NUCLEOTIDE SEQUENCE [LARGE SCALE GENOMIC DNA]</scope>
    <source>
        <strain evidence="10 11">Mia14</strain>
    </source>
</reference>
<evidence type="ECO:0000313" key="10">
    <source>
        <dbReference type="EMBL" id="ASI13663.1"/>
    </source>
</evidence>
<evidence type="ECO:0000256" key="6">
    <source>
        <dbReference type="ARBA" id="ARBA00022833"/>
    </source>
</evidence>
<dbReference type="PRINTS" id="PR00786">
    <property type="entry name" value="NEPRILYSIN"/>
</dbReference>
<evidence type="ECO:0000259" key="8">
    <source>
        <dbReference type="Pfam" id="PF01431"/>
    </source>
</evidence>